<proteinExistence type="predicted"/>
<dbReference type="EMBL" id="LT670848">
    <property type="protein sequence ID" value="SHM89632.1"/>
    <property type="molecule type" value="Genomic_DNA"/>
</dbReference>
<dbReference type="InterPro" id="IPR029475">
    <property type="entry name" value="DUF6807"/>
</dbReference>
<sequence length="310" mass="35874">MHQFPLIKKAFCTLVLLSLQHQLFSQELEFQKDKEGVLLLEDEKPRYFYQEKSKSLDGKYARANYVHPLYNNNSEIITEDFPEDHLHHHGIFWSWHQLYAEGKRVGDPWLSEGISWQAEVTETTIKEKTAVLKAEIHWFGETDKNPVLKENLELIYERFNPKTYALTFKIRLTALKDGVSIGGSQDAKGYGGFSPRLKLPGDVVFESRDGIVNPQNLPVKAGPWMNIEGNFDNSGEITGIVIMGKPEDLPNYQGWILRKSRSMQNMAFPGRDPIAIKKDESLEFKNQILVHQNLRITEIEDYYKKFQKVE</sequence>
<accession>A0A1M7MFR6</accession>
<reference evidence="2" key="1">
    <citation type="submission" date="2016-11" db="EMBL/GenBank/DDBJ databases">
        <authorList>
            <person name="Varghese N."/>
            <person name="Submissions S."/>
        </authorList>
    </citation>
    <scope>NUCLEOTIDE SEQUENCE [LARGE SCALE GENOMIC DNA]</scope>
    <source>
        <strain evidence="2">ACAM 48</strain>
    </source>
</reference>
<protein>
    <submittedName>
        <fullName evidence="1">Methane oxygenase PmoA</fullName>
    </submittedName>
</protein>
<dbReference type="OrthoDB" id="2540540at2"/>
<organism evidence="1 2">
    <name type="scientific">Salegentibacter salegens</name>
    <dbReference type="NCBI Taxonomy" id="143223"/>
    <lineage>
        <taxon>Bacteria</taxon>
        <taxon>Pseudomonadati</taxon>
        <taxon>Bacteroidota</taxon>
        <taxon>Flavobacteriia</taxon>
        <taxon>Flavobacteriales</taxon>
        <taxon>Flavobacteriaceae</taxon>
        <taxon>Salegentibacter</taxon>
    </lineage>
</organism>
<name>A0A1M7MFR6_9FLAO</name>
<dbReference type="AlphaFoldDB" id="A0A1M7MFR6"/>
<dbReference type="Proteomes" id="UP000190235">
    <property type="component" value="Chromosome I"/>
</dbReference>
<evidence type="ECO:0000313" key="2">
    <source>
        <dbReference type="Proteomes" id="UP000190235"/>
    </source>
</evidence>
<keyword evidence="2" id="KW-1185">Reference proteome</keyword>
<dbReference type="RefSeq" id="WP_079735487.1">
    <property type="nucleotide sequence ID" value="NZ_LT670848.1"/>
</dbReference>
<evidence type="ECO:0000313" key="1">
    <source>
        <dbReference type="EMBL" id="SHM89632.1"/>
    </source>
</evidence>
<dbReference type="STRING" id="143223.SAMN05878281_2460"/>
<dbReference type="Pfam" id="PF14100">
    <property type="entry name" value="DUF6807"/>
    <property type="match status" value="1"/>
</dbReference>
<gene>
    <name evidence="1" type="ORF">SAMN05878281_2460</name>
</gene>